<dbReference type="PANTHER" id="PTHR31646:SF1">
    <property type="entry name" value="ALPHA-1,2-MANNOSYLTRANSFERASE MNN2"/>
    <property type="match status" value="1"/>
</dbReference>
<dbReference type="AlphaFoldDB" id="A0A1E4SE52"/>
<dbReference type="GO" id="GO:0000139">
    <property type="term" value="C:Golgi membrane"/>
    <property type="evidence" value="ECO:0007669"/>
    <property type="project" value="UniProtKB-SubCell"/>
</dbReference>
<evidence type="ECO:0000256" key="6">
    <source>
        <dbReference type="ARBA" id="ARBA00022968"/>
    </source>
</evidence>
<keyword evidence="8" id="KW-0333">Golgi apparatus</keyword>
<reference evidence="11" key="1">
    <citation type="submission" date="2016-05" db="EMBL/GenBank/DDBJ databases">
        <title>Comparative genomics of biotechnologically important yeasts.</title>
        <authorList>
            <consortium name="DOE Joint Genome Institute"/>
            <person name="Riley R."/>
            <person name="Haridas S."/>
            <person name="Wolfe K.H."/>
            <person name="Lopes M.R."/>
            <person name="Hittinger C.T."/>
            <person name="Goker M."/>
            <person name="Salamov A."/>
            <person name="Wisecaver J."/>
            <person name="Long T.M."/>
            <person name="Aerts A.L."/>
            <person name="Barry K."/>
            <person name="Choi C."/>
            <person name="Clum A."/>
            <person name="Coughlan A.Y."/>
            <person name="Deshpande S."/>
            <person name="Douglass A.P."/>
            <person name="Hanson S.J."/>
            <person name="Klenk H.-P."/>
            <person name="Labutti K."/>
            <person name="Lapidus A."/>
            <person name="Lindquist E."/>
            <person name="Lipzen A."/>
            <person name="Meier-Kolthoff J.P."/>
            <person name="Ohm R.A."/>
            <person name="Otillar R.P."/>
            <person name="Pangilinan J."/>
            <person name="Peng Y."/>
            <person name="Rokas A."/>
            <person name="Rosa C.A."/>
            <person name="Scheuner C."/>
            <person name="Sibirny A.A."/>
            <person name="Slot J.C."/>
            <person name="Stielow J.B."/>
            <person name="Sun H."/>
            <person name="Kurtzman C.P."/>
            <person name="Blackwell M."/>
            <person name="Grigoriev I.V."/>
            <person name="Jeffries T.W."/>
        </authorList>
    </citation>
    <scope>NUCLEOTIDE SEQUENCE [LARGE SCALE GENOMIC DNA]</scope>
    <source>
        <strain evidence="11">NRRL Y-17324</strain>
    </source>
</reference>
<dbReference type="Pfam" id="PF11051">
    <property type="entry name" value="Mannosyl_trans3"/>
    <property type="match status" value="1"/>
</dbReference>
<evidence type="ECO:0000313" key="10">
    <source>
        <dbReference type="EMBL" id="ODV77799.1"/>
    </source>
</evidence>
<dbReference type="UniPathway" id="UPA00378"/>
<evidence type="ECO:0000256" key="8">
    <source>
        <dbReference type="ARBA" id="ARBA00023034"/>
    </source>
</evidence>
<protein>
    <submittedName>
        <fullName evidence="10">Glycosyltransferase family 71 protein</fullName>
    </submittedName>
</protein>
<evidence type="ECO:0000313" key="11">
    <source>
        <dbReference type="Proteomes" id="UP000094285"/>
    </source>
</evidence>
<dbReference type="GO" id="GO:0046354">
    <property type="term" value="P:mannan biosynthetic process"/>
    <property type="evidence" value="ECO:0007669"/>
    <property type="project" value="TreeGrafter"/>
</dbReference>
<comment type="similarity">
    <text evidence="3">Belongs to the MNN1/MNT family.</text>
</comment>
<organism evidence="10 11">
    <name type="scientific">Suhomyces tanzawaensis NRRL Y-17324</name>
    <dbReference type="NCBI Taxonomy" id="984487"/>
    <lineage>
        <taxon>Eukaryota</taxon>
        <taxon>Fungi</taxon>
        <taxon>Dikarya</taxon>
        <taxon>Ascomycota</taxon>
        <taxon>Saccharomycotina</taxon>
        <taxon>Pichiomycetes</taxon>
        <taxon>Debaryomycetaceae</taxon>
        <taxon>Suhomyces</taxon>
    </lineage>
</organism>
<evidence type="ECO:0000256" key="2">
    <source>
        <dbReference type="ARBA" id="ARBA00004922"/>
    </source>
</evidence>
<evidence type="ECO:0000256" key="7">
    <source>
        <dbReference type="ARBA" id="ARBA00022989"/>
    </source>
</evidence>
<keyword evidence="7" id="KW-1133">Transmembrane helix</keyword>
<dbReference type="Proteomes" id="UP000094285">
    <property type="component" value="Unassembled WGS sequence"/>
</dbReference>
<dbReference type="STRING" id="984487.A0A1E4SE52"/>
<keyword evidence="9" id="KW-0472">Membrane</keyword>
<dbReference type="GeneID" id="30984566"/>
<evidence type="ECO:0000256" key="3">
    <source>
        <dbReference type="ARBA" id="ARBA00009105"/>
    </source>
</evidence>
<evidence type="ECO:0000256" key="9">
    <source>
        <dbReference type="ARBA" id="ARBA00023136"/>
    </source>
</evidence>
<dbReference type="InterPro" id="IPR022751">
    <property type="entry name" value="Alpha_mannosyltransferase"/>
</dbReference>
<name>A0A1E4SE52_9ASCO</name>
<dbReference type="SUPFAM" id="SSF53448">
    <property type="entry name" value="Nucleotide-diphospho-sugar transferases"/>
    <property type="match status" value="1"/>
</dbReference>
<dbReference type="InterPro" id="IPR029044">
    <property type="entry name" value="Nucleotide-diphossugar_trans"/>
</dbReference>
<dbReference type="OrthoDB" id="430354at2759"/>
<sequence length="508" mass="58508">MPAQPSHDFWNRIFTIFDNNKFNISEAERADPISYIKQVYNGPGVPTSKHALMTKAHFTQDTYDELRLKHGAVLKQLPNGLHQSTYKKNSRGIVLIGGGWYSWLSYLSLVSLRETGSKLPVEFILPTFHDYEQEYDFCHNVLPKLDASCVVVAEKLGTAVTRKWLFGSYQYKALAIIASTFQHVILLDSDNILVKNPDSIFTSTVYKKHGLITWPDYWKRTISPFFYSVAGLRVNEKLRTRYDRFPLITPVAVNETEQLQVPYHDLDGAIPDLSTESGQLIVNKKTHGKALLVALYYNVFGPGYFYKLFSLGELGEGDKDTFVTAAMVVRKPHYQVKSYIRTVGYNDDSSFHGLGMGQKDPIMDYNVFTAEMKNLLRLYHKKDLPMDKQISLLKNLEDNVFSSSSNIPLFAVHCNVKKVNPVDFMESKEIYNKKEHRLNVRMFSGLTYVDDRGDQPRQVDFEYMRWSFMDRILCEDEVKFSTFENANMTKLCLYLKNTVKWLAQPAQI</sequence>
<dbReference type="PANTHER" id="PTHR31646">
    <property type="entry name" value="ALPHA-1,2-MANNOSYLTRANSFERASE MNN2"/>
    <property type="match status" value="1"/>
</dbReference>
<keyword evidence="11" id="KW-1185">Reference proteome</keyword>
<gene>
    <name evidence="10" type="ORF">CANTADRAFT_55304</name>
</gene>
<keyword evidence="6" id="KW-0735">Signal-anchor</keyword>
<dbReference type="GO" id="GO:0000026">
    <property type="term" value="F:alpha-1,2-mannosyltransferase activity"/>
    <property type="evidence" value="ECO:0007669"/>
    <property type="project" value="TreeGrafter"/>
</dbReference>
<comment type="pathway">
    <text evidence="2">Protein modification; protein glycosylation.</text>
</comment>
<evidence type="ECO:0000256" key="4">
    <source>
        <dbReference type="ARBA" id="ARBA00022679"/>
    </source>
</evidence>
<proteinExistence type="inferred from homology"/>
<comment type="subcellular location">
    <subcellularLocation>
        <location evidence="1">Golgi apparatus membrane</location>
        <topology evidence="1">Single-pass type II membrane protein</topology>
    </subcellularLocation>
</comment>
<keyword evidence="5" id="KW-0812">Transmembrane</keyword>
<evidence type="ECO:0000256" key="1">
    <source>
        <dbReference type="ARBA" id="ARBA00004323"/>
    </source>
</evidence>
<evidence type="ECO:0000256" key="5">
    <source>
        <dbReference type="ARBA" id="ARBA00022692"/>
    </source>
</evidence>
<accession>A0A1E4SE52</accession>
<dbReference type="RefSeq" id="XP_020062921.1">
    <property type="nucleotide sequence ID" value="XM_020210430.1"/>
</dbReference>
<keyword evidence="4 10" id="KW-0808">Transferase</keyword>
<dbReference type="EMBL" id="KV453914">
    <property type="protein sequence ID" value="ODV77799.1"/>
    <property type="molecule type" value="Genomic_DNA"/>
</dbReference>